<dbReference type="PANTHER" id="PTHR21139:SF42">
    <property type="entry name" value="TRIOSEPHOSPHATE ISOMERASE"/>
    <property type="match status" value="1"/>
</dbReference>
<keyword evidence="5 7" id="KW-0324">Glycolysis</keyword>
<evidence type="ECO:0000313" key="9">
    <source>
        <dbReference type="EMBL" id="AKU90460.1"/>
    </source>
</evidence>
<dbReference type="GO" id="GO:0006094">
    <property type="term" value="P:gluconeogenesis"/>
    <property type="evidence" value="ECO:0007669"/>
    <property type="project" value="UniProtKB-UniRule"/>
</dbReference>
<reference evidence="9 10" key="1">
    <citation type="submission" date="2015-08" db="EMBL/GenBank/DDBJ databases">
        <authorList>
            <person name="Babu N.S."/>
            <person name="Beckwith C.J."/>
            <person name="Beseler K.G."/>
            <person name="Brison A."/>
            <person name="Carone J.V."/>
            <person name="Caskin T.P."/>
            <person name="Diamond M."/>
            <person name="Durham M.E."/>
            <person name="Foxe J.M."/>
            <person name="Go M."/>
            <person name="Henderson B.A."/>
            <person name="Jones I.B."/>
            <person name="McGettigan J.A."/>
            <person name="Micheletti S.J."/>
            <person name="Nasrallah M.E."/>
            <person name="Ortiz D."/>
            <person name="Piller C.R."/>
            <person name="Privatt S.R."/>
            <person name="Schneider S.L."/>
            <person name="Sharp S."/>
            <person name="Smith T.C."/>
            <person name="Stanton J.D."/>
            <person name="Ullery H.E."/>
            <person name="Wilson R.J."/>
            <person name="Serrano M.G."/>
            <person name="Buck G."/>
            <person name="Lee V."/>
            <person name="Wang Y."/>
            <person name="Carvalho R."/>
            <person name="Voegtly L."/>
            <person name="Shi R."/>
            <person name="Duckworth R."/>
            <person name="Johnson A."/>
            <person name="Loviza R."/>
            <person name="Walstead R."/>
            <person name="Shah Z."/>
            <person name="Kiflezghi M."/>
            <person name="Wade K."/>
            <person name="Ball S.L."/>
            <person name="Bradley K.W."/>
            <person name="Asai D.J."/>
            <person name="Bowman C.A."/>
            <person name="Russell D.A."/>
            <person name="Pope W.H."/>
            <person name="Jacobs-Sera D."/>
            <person name="Hendrix R.W."/>
            <person name="Hatfull G.F."/>
        </authorList>
    </citation>
    <scope>NUCLEOTIDE SEQUENCE [LARGE SCALE GENOMIC DNA]</scope>
    <source>
        <strain evidence="9 10">DSM 27710</strain>
    </source>
</reference>
<dbReference type="EC" id="5.3.1.1" evidence="7 8"/>
<feature type="binding site" evidence="7">
    <location>
        <position position="214"/>
    </location>
    <ligand>
        <name>substrate</name>
    </ligand>
</feature>
<comment type="pathway">
    <text evidence="7 8">Carbohydrate biosynthesis; gluconeogenesis.</text>
</comment>
<dbReference type="NCBIfam" id="TIGR00419">
    <property type="entry name" value="tim"/>
    <property type="match status" value="1"/>
</dbReference>
<dbReference type="UniPathway" id="UPA00138"/>
<comment type="pathway">
    <text evidence="1 7 8">Carbohydrate degradation; glycolysis; D-glyceraldehyde 3-phosphate from glycerone phosphate: step 1/1.</text>
</comment>
<dbReference type="InterPro" id="IPR013785">
    <property type="entry name" value="Aldolase_TIM"/>
</dbReference>
<feature type="active site" description="Proton acceptor" evidence="7">
    <location>
        <position position="169"/>
    </location>
</feature>
<proteinExistence type="inferred from homology"/>
<dbReference type="InterPro" id="IPR035990">
    <property type="entry name" value="TIM_sf"/>
</dbReference>
<comment type="subunit">
    <text evidence="7 8">Homodimer.</text>
</comment>
<protein>
    <recommendedName>
        <fullName evidence="7 8">Triosephosphate isomerase</fullName>
        <shortName evidence="7">TIM</shortName>
        <shortName evidence="7">TPI</shortName>
        <ecNumber evidence="7 8">5.3.1.1</ecNumber>
    </recommendedName>
    <alternativeName>
        <fullName evidence="7">Triose-phosphate isomerase</fullName>
    </alternativeName>
</protein>
<comment type="subcellular location">
    <subcellularLocation>
        <location evidence="7 8">Cytoplasm</location>
    </subcellularLocation>
</comment>
<evidence type="ECO:0000256" key="1">
    <source>
        <dbReference type="ARBA" id="ARBA00004680"/>
    </source>
</evidence>
<feature type="binding site" evidence="7">
    <location>
        <begin position="11"/>
        <end position="13"/>
    </location>
    <ligand>
        <name>substrate</name>
    </ligand>
</feature>
<feature type="active site" description="Electrophile" evidence="7">
    <location>
        <position position="97"/>
    </location>
</feature>
<dbReference type="GO" id="GO:0004807">
    <property type="term" value="F:triose-phosphate isomerase activity"/>
    <property type="evidence" value="ECO:0007669"/>
    <property type="project" value="UniProtKB-UniRule"/>
</dbReference>
<dbReference type="InterPro" id="IPR000652">
    <property type="entry name" value="Triosephosphate_isomerase"/>
</dbReference>
<sequence length="255" mass="26352">MALRNKFVAGNWKMHLSVAEGVALVTELRALLDGVAGVRVAVAPAFTAIHPVADALRGSLVEIGGQNVHWEKQGAFTGEVSPEMLVEAGATCAIVGHSERRQLFGETDEGVRKRARAALDAGLTPIVCVGETLAERDAGRTLEVVGAQVRAGLEGFDANDLAKLAIAYEPVWAIGTGRTATSAQAQEVHAAIRAILRELVGDAADCVPIQYGGSVKPENAAELMAQPDVDGALVGGASLSAASFAAIVRAARDAV</sequence>
<dbReference type="PROSITE" id="PS00171">
    <property type="entry name" value="TIM_1"/>
    <property type="match status" value="1"/>
</dbReference>
<evidence type="ECO:0000256" key="7">
    <source>
        <dbReference type="HAMAP-Rule" id="MF_00147"/>
    </source>
</evidence>
<evidence type="ECO:0000256" key="2">
    <source>
        <dbReference type="ARBA" id="ARBA00007422"/>
    </source>
</evidence>
<dbReference type="FunFam" id="3.20.20.70:FF:000016">
    <property type="entry name" value="Triosephosphate isomerase"/>
    <property type="match status" value="1"/>
</dbReference>
<comment type="similarity">
    <text evidence="2 7 8">Belongs to the triosephosphate isomerase family.</text>
</comment>
<dbReference type="GO" id="GO:0006096">
    <property type="term" value="P:glycolytic process"/>
    <property type="evidence" value="ECO:0007669"/>
    <property type="project" value="UniProtKB-UniRule"/>
</dbReference>
<dbReference type="SUPFAM" id="SSF51351">
    <property type="entry name" value="Triosephosphate isomerase (TIM)"/>
    <property type="match status" value="1"/>
</dbReference>
<keyword evidence="10" id="KW-1185">Reference proteome</keyword>
<dbReference type="EMBL" id="CP012332">
    <property type="protein sequence ID" value="AKU90460.1"/>
    <property type="molecule type" value="Genomic_DNA"/>
</dbReference>
<accession>A0A0K1PAB7</accession>
<evidence type="ECO:0000256" key="5">
    <source>
        <dbReference type="ARBA" id="ARBA00023152"/>
    </source>
</evidence>
<evidence type="ECO:0000256" key="3">
    <source>
        <dbReference type="ARBA" id="ARBA00022432"/>
    </source>
</evidence>
<dbReference type="AlphaFoldDB" id="A0A0K1PAB7"/>
<evidence type="ECO:0000256" key="6">
    <source>
        <dbReference type="ARBA" id="ARBA00023235"/>
    </source>
</evidence>
<gene>
    <name evidence="7" type="primary">tpiA</name>
    <name evidence="9" type="ORF">AKJ08_0847</name>
</gene>
<evidence type="ECO:0000256" key="8">
    <source>
        <dbReference type="RuleBase" id="RU363013"/>
    </source>
</evidence>
<evidence type="ECO:0000256" key="4">
    <source>
        <dbReference type="ARBA" id="ARBA00022490"/>
    </source>
</evidence>
<dbReference type="KEGG" id="vin:AKJ08_0847"/>
<dbReference type="Pfam" id="PF00121">
    <property type="entry name" value="TIM"/>
    <property type="match status" value="1"/>
</dbReference>
<evidence type="ECO:0000313" key="10">
    <source>
        <dbReference type="Proteomes" id="UP000055590"/>
    </source>
</evidence>
<keyword evidence="6 7" id="KW-0413">Isomerase</keyword>
<dbReference type="RefSeq" id="WP_050724907.1">
    <property type="nucleotide sequence ID" value="NZ_CP012332.1"/>
</dbReference>
<keyword evidence="3 7" id="KW-0312">Gluconeogenesis</keyword>
<dbReference type="GO" id="GO:0046166">
    <property type="term" value="P:glyceraldehyde-3-phosphate biosynthetic process"/>
    <property type="evidence" value="ECO:0007669"/>
    <property type="project" value="TreeGrafter"/>
</dbReference>
<dbReference type="CDD" id="cd00311">
    <property type="entry name" value="TIM"/>
    <property type="match status" value="1"/>
</dbReference>
<dbReference type="PATRIC" id="fig|1391653.3.peg.871"/>
<dbReference type="Gene3D" id="3.20.20.70">
    <property type="entry name" value="Aldolase class I"/>
    <property type="match status" value="1"/>
</dbReference>
<dbReference type="InterPro" id="IPR022896">
    <property type="entry name" value="TrioseP_Isoase_bac/euk"/>
</dbReference>
<dbReference type="PROSITE" id="PS51440">
    <property type="entry name" value="TIM_2"/>
    <property type="match status" value="1"/>
</dbReference>
<dbReference type="HAMAP" id="MF_00147_B">
    <property type="entry name" value="TIM_B"/>
    <property type="match status" value="1"/>
</dbReference>
<dbReference type="PANTHER" id="PTHR21139">
    <property type="entry name" value="TRIOSEPHOSPHATE ISOMERASE"/>
    <property type="match status" value="1"/>
</dbReference>
<comment type="catalytic activity">
    <reaction evidence="7 8">
        <text>D-glyceraldehyde 3-phosphate = dihydroxyacetone phosphate</text>
        <dbReference type="Rhea" id="RHEA:18585"/>
        <dbReference type="ChEBI" id="CHEBI:57642"/>
        <dbReference type="ChEBI" id="CHEBI:59776"/>
        <dbReference type="EC" id="5.3.1.1"/>
    </reaction>
</comment>
<dbReference type="OrthoDB" id="9809429at2"/>
<comment type="function">
    <text evidence="7">Involved in the gluconeogenesis. Catalyzes stereospecifically the conversion of dihydroxyacetone phosphate (DHAP) to D-glyceraldehyde-3-phosphate (G3P).</text>
</comment>
<keyword evidence="4 7" id="KW-0963">Cytoplasm</keyword>
<dbReference type="Proteomes" id="UP000055590">
    <property type="component" value="Chromosome"/>
</dbReference>
<dbReference type="InterPro" id="IPR020861">
    <property type="entry name" value="Triosephosphate_isomerase_AS"/>
</dbReference>
<dbReference type="UniPathway" id="UPA00109">
    <property type="reaction ID" value="UER00189"/>
</dbReference>
<dbReference type="GO" id="GO:0005829">
    <property type="term" value="C:cytosol"/>
    <property type="evidence" value="ECO:0007669"/>
    <property type="project" value="TreeGrafter"/>
</dbReference>
<feature type="binding site" evidence="7">
    <location>
        <position position="175"/>
    </location>
    <ligand>
        <name>substrate</name>
    </ligand>
</feature>
<feature type="binding site" evidence="7">
    <location>
        <begin position="235"/>
        <end position="236"/>
    </location>
    <ligand>
        <name>substrate</name>
    </ligand>
</feature>
<organism evidence="9 10">
    <name type="scientific">Vulgatibacter incomptus</name>
    <dbReference type="NCBI Taxonomy" id="1391653"/>
    <lineage>
        <taxon>Bacteria</taxon>
        <taxon>Pseudomonadati</taxon>
        <taxon>Myxococcota</taxon>
        <taxon>Myxococcia</taxon>
        <taxon>Myxococcales</taxon>
        <taxon>Cystobacterineae</taxon>
        <taxon>Vulgatibacteraceae</taxon>
        <taxon>Vulgatibacter</taxon>
    </lineage>
</organism>
<name>A0A0K1PAB7_9BACT</name>
<dbReference type="STRING" id="1391653.AKJ08_0847"/>
<dbReference type="GO" id="GO:0019563">
    <property type="term" value="P:glycerol catabolic process"/>
    <property type="evidence" value="ECO:0007669"/>
    <property type="project" value="TreeGrafter"/>
</dbReference>